<name>A0A7S8E5W9_9CHLR</name>
<feature type="transmembrane region" description="Helical" evidence="1">
    <location>
        <begin position="344"/>
        <end position="365"/>
    </location>
</feature>
<evidence type="ECO:0000256" key="1">
    <source>
        <dbReference type="SAM" id="Phobius"/>
    </source>
</evidence>
<dbReference type="AlphaFoldDB" id="A0A7S8E5W9"/>
<dbReference type="RefSeq" id="WP_195169021.1">
    <property type="nucleotide sequence ID" value="NZ_CP062983.1"/>
</dbReference>
<proteinExistence type="predicted"/>
<dbReference type="PROSITE" id="PS51257">
    <property type="entry name" value="PROKAR_LIPOPROTEIN"/>
    <property type="match status" value="1"/>
</dbReference>
<reference evidence="2 3" key="1">
    <citation type="submission" date="2020-02" db="EMBL/GenBank/DDBJ databases">
        <authorList>
            <person name="Zheng R.K."/>
            <person name="Sun C.M."/>
        </authorList>
    </citation>
    <scope>NUCLEOTIDE SEQUENCE [LARGE SCALE GENOMIC DNA]</scope>
    <source>
        <strain evidence="3">rifampicinis</strain>
    </source>
</reference>
<keyword evidence="1" id="KW-0812">Transmembrane</keyword>
<keyword evidence="3" id="KW-1185">Reference proteome</keyword>
<organism evidence="2 3">
    <name type="scientific">Phototrophicus methaneseepsis</name>
    <dbReference type="NCBI Taxonomy" id="2710758"/>
    <lineage>
        <taxon>Bacteria</taxon>
        <taxon>Bacillati</taxon>
        <taxon>Chloroflexota</taxon>
        <taxon>Candidatus Thermofontia</taxon>
        <taxon>Phototrophicales</taxon>
        <taxon>Phototrophicaceae</taxon>
        <taxon>Phototrophicus</taxon>
    </lineage>
</organism>
<keyword evidence="1" id="KW-1133">Transmembrane helix</keyword>
<protein>
    <submittedName>
        <fullName evidence="2">Uncharacterized protein</fullName>
    </submittedName>
</protein>
<dbReference type="KEGG" id="pmet:G4Y79_14655"/>
<keyword evidence="1" id="KW-0472">Membrane</keyword>
<sequence>MNRVSGTILFGLTLLILSACTGLAGEPEIVGSLNSESTSQETTPTQVDATPIANAAPIEETLGTLSGHIIQGTEGGPSVEDLEAVLHIYDTQFSEQVAEYIVGPDGAFEYEEVVIRSDYAYLMTVQKDDVRFSSQIMAGDPSNTNMVLDVIVYEATDDAAVVSMTSYATQLSLTEQGLNVIKVITMENNSDHMYVRDADDPSKGSVSFSVPTDATLEVFHTDPDRYISSDDGLVTDTQPVLPGVTHYILFSYTVPMNETLTMEQPITYTVDGPIAYYVETEHLALESSDFNKIDEQAFNGNIYDIYEVNTALETGQSLQLDVHVIAPFANGQAAAVENNHNRQILALILVLFGILFTGTTIYFTWRERHPRPQKAIAENAPQAIMQQIAELDALFEAGNIDEAAYQKQRSALKIQLMQMMKNDSDTL</sequence>
<dbReference type="EMBL" id="CP062983">
    <property type="protein sequence ID" value="QPC80946.1"/>
    <property type="molecule type" value="Genomic_DNA"/>
</dbReference>
<dbReference type="Proteomes" id="UP000594468">
    <property type="component" value="Chromosome"/>
</dbReference>
<evidence type="ECO:0000313" key="3">
    <source>
        <dbReference type="Proteomes" id="UP000594468"/>
    </source>
</evidence>
<gene>
    <name evidence="2" type="ORF">G4Y79_14655</name>
</gene>
<accession>A0A7S8E5W9</accession>
<evidence type="ECO:0000313" key="2">
    <source>
        <dbReference type="EMBL" id="QPC80946.1"/>
    </source>
</evidence>